<dbReference type="PRINTS" id="PR00455">
    <property type="entry name" value="HTHTETR"/>
</dbReference>
<dbReference type="Pfam" id="PF00440">
    <property type="entry name" value="TetR_N"/>
    <property type="match status" value="1"/>
</dbReference>
<protein>
    <submittedName>
        <fullName evidence="6">Transcriptional regulator, TetR family</fullName>
    </submittedName>
</protein>
<gene>
    <name evidence="6" type="ORF">SAMN05444171_7614</name>
</gene>
<keyword evidence="1" id="KW-0805">Transcription regulation</keyword>
<evidence type="ECO:0000256" key="4">
    <source>
        <dbReference type="PROSITE-ProRule" id="PRU00335"/>
    </source>
</evidence>
<reference evidence="6 7" key="1">
    <citation type="submission" date="2016-10" db="EMBL/GenBank/DDBJ databases">
        <authorList>
            <person name="de Groot N.N."/>
        </authorList>
    </citation>
    <scope>NUCLEOTIDE SEQUENCE [LARGE SCALE GENOMIC DNA]</scope>
    <source>
        <strain evidence="6 7">GAS522</strain>
    </source>
</reference>
<dbReference type="PANTHER" id="PTHR47506">
    <property type="entry name" value="TRANSCRIPTIONAL REGULATORY PROTEIN"/>
    <property type="match status" value="1"/>
</dbReference>
<evidence type="ECO:0000259" key="5">
    <source>
        <dbReference type="PROSITE" id="PS50977"/>
    </source>
</evidence>
<dbReference type="InterPro" id="IPR009057">
    <property type="entry name" value="Homeodomain-like_sf"/>
</dbReference>
<feature type="DNA-binding region" description="H-T-H motif" evidence="4">
    <location>
        <begin position="29"/>
        <end position="48"/>
    </location>
</feature>
<dbReference type="AlphaFoldDB" id="A0A1M7J3M0"/>
<accession>A0A1M7J3M0</accession>
<keyword evidence="3" id="KW-0804">Transcription</keyword>
<evidence type="ECO:0000256" key="1">
    <source>
        <dbReference type="ARBA" id="ARBA00023015"/>
    </source>
</evidence>
<evidence type="ECO:0000256" key="3">
    <source>
        <dbReference type="ARBA" id="ARBA00023163"/>
    </source>
</evidence>
<organism evidence="6 7">
    <name type="scientific">Bradyrhizobium lablabi</name>
    <dbReference type="NCBI Taxonomy" id="722472"/>
    <lineage>
        <taxon>Bacteria</taxon>
        <taxon>Pseudomonadati</taxon>
        <taxon>Pseudomonadota</taxon>
        <taxon>Alphaproteobacteria</taxon>
        <taxon>Hyphomicrobiales</taxon>
        <taxon>Nitrobacteraceae</taxon>
        <taxon>Bradyrhizobium</taxon>
    </lineage>
</organism>
<name>A0A1M7J3M0_9BRAD</name>
<sequence>MARPRTFDPDTVLDAALQVFWSKGFHGTSFDDITAVSGLTKPSLYAAFGDKNALFRKALDRYHGFLLKRTKTQLAKGVTAREAIAAWLADYIPLCTGSRGARGCFSINTLTDSALDDAEITGSAIRFYRDLEAMVAARLTQGASEFPDDFNAAATARTMIAAYAGLMVLAKDAPSAAETKAVAAQLLRLLDTPS</sequence>
<feature type="domain" description="HTH tetR-type" evidence="5">
    <location>
        <begin position="6"/>
        <end position="66"/>
    </location>
</feature>
<dbReference type="PROSITE" id="PS50977">
    <property type="entry name" value="HTH_TETR_2"/>
    <property type="match status" value="1"/>
</dbReference>
<dbReference type="InterPro" id="IPR001647">
    <property type="entry name" value="HTH_TetR"/>
</dbReference>
<dbReference type="Proteomes" id="UP000183208">
    <property type="component" value="Unassembled WGS sequence"/>
</dbReference>
<dbReference type="PANTHER" id="PTHR47506:SF10">
    <property type="entry name" value="TRANSCRIPTIONAL REGULATORY PROTEIN"/>
    <property type="match status" value="1"/>
</dbReference>
<dbReference type="SUPFAM" id="SSF48498">
    <property type="entry name" value="Tetracyclin repressor-like, C-terminal domain"/>
    <property type="match status" value="1"/>
</dbReference>
<dbReference type="InterPro" id="IPR036271">
    <property type="entry name" value="Tet_transcr_reg_TetR-rel_C_sf"/>
</dbReference>
<dbReference type="SUPFAM" id="SSF46689">
    <property type="entry name" value="Homeodomain-like"/>
    <property type="match status" value="1"/>
</dbReference>
<dbReference type="Gene3D" id="1.10.357.10">
    <property type="entry name" value="Tetracycline Repressor, domain 2"/>
    <property type="match status" value="1"/>
</dbReference>
<dbReference type="GO" id="GO:0003677">
    <property type="term" value="F:DNA binding"/>
    <property type="evidence" value="ECO:0007669"/>
    <property type="project" value="UniProtKB-UniRule"/>
</dbReference>
<dbReference type="OrthoDB" id="9795242at2"/>
<evidence type="ECO:0000313" key="6">
    <source>
        <dbReference type="EMBL" id="SEE46845.1"/>
    </source>
</evidence>
<evidence type="ECO:0000313" key="7">
    <source>
        <dbReference type="Proteomes" id="UP000183208"/>
    </source>
</evidence>
<keyword evidence="2 4" id="KW-0238">DNA-binding</keyword>
<dbReference type="EMBL" id="FNTI01000001">
    <property type="protein sequence ID" value="SEE46845.1"/>
    <property type="molecule type" value="Genomic_DNA"/>
</dbReference>
<dbReference type="Gene3D" id="1.10.10.60">
    <property type="entry name" value="Homeodomain-like"/>
    <property type="match status" value="1"/>
</dbReference>
<proteinExistence type="predicted"/>
<evidence type="ECO:0000256" key="2">
    <source>
        <dbReference type="ARBA" id="ARBA00023125"/>
    </source>
</evidence>